<comment type="caution">
    <text evidence="18">The sequence shown here is derived from an EMBL/GenBank/DDBJ whole genome shotgun (WGS) entry which is preliminary data.</text>
</comment>
<dbReference type="CDD" id="cd05402">
    <property type="entry name" value="NT_PAP_TUTase"/>
    <property type="match status" value="2"/>
</dbReference>
<keyword evidence="7" id="KW-0808">Transferase</keyword>
<dbReference type="InterPro" id="IPR011068">
    <property type="entry name" value="NuclTrfase_I-like_C"/>
</dbReference>
<feature type="domain" description="Poly(A) polymerase central" evidence="16">
    <location>
        <begin position="182"/>
        <end position="326"/>
    </location>
</feature>
<dbReference type="Gene3D" id="3.30.70.590">
    <property type="entry name" value="Poly(A) polymerase predicted RNA binding domain"/>
    <property type="match status" value="2"/>
</dbReference>
<feature type="domain" description="Poly(A) polymerase nucleotidyltransferase" evidence="17">
    <location>
        <begin position="4"/>
        <end position="177"/>
    </location>
</feature>
<feature type="signal peptide" evidence="14">
    <location>
        <begin position="1"/>
        <end position="15"/>
    </location>
</feature>
<dbReference type="PANTHER" id="PTHR10682">
    <property type="entry name" value="POLY A POLYMERASE"/>
    <property type="match status" value="1"/>
</dbReference>
<dbReference type="GO" id="GO:0005634">
    <property type="term" value="C:nucleus"/>
    <property type="evidence" value="ECO:0007669"/>
    <property type="project" value="UniProtKB-SubCell"/>
</dbReference>
<comment type="catalytic activity">
    <reaction evidence="13">
        <text>RNA(n) + ATP = RNA(n)-3'-adenine ribonucleotide + diphosphate</text>
        <dbReference type="Rhea" id="RHEA:11332"/>
        <dbReference type="Rhea" id="RHEA-COMP:14527"/>
        <dbReference type="Rhea" id="RHEA-COMP:17347"/>
        <dbReference type="ChEBI" id="CHEBI:30616"/>
        <dbReference type="ChEBI" id="CHEBI:33019"/>
        <dbReference type="ChEBI" id="CHEBI:140395"/>
        <dbReference type="ChEBI" id="CHEBI:173115"/>
        <dbReference type="EC" id="2.7.7.19"/>
    </reaction>
</comment>
<feature type="domain" description="Poly(A) polymerase nucleotidyltransferase" evidence="17">
    <location>
        <begin position="608"/>
        <end position="782"/>
    </location>
</feature>
<comment type="similarity">
    <text evidence="4">Belongs to the poly(A) polymerase family.</text>
</comment>
<evidence type="ECO:0000256" key="5">
    <source>
        <dbReference type="ARBA" id="ARBA00012388"/>
    </source>
</evidence>
<keyword evidence="12" id="KW-0539">Nucleus</keyword>
<dbReference type="AlphaFoldDB" id="A0ABD0V7J9"/>
<feature type="domain" description="Poly(A) polymerase central" evidence="16">
    <location>
        <begin position="785"/>
        <end position="921"/>
    </location>
</feature>
<evidence type="ECO:0000256" key="9">
    <source>
        <dbReference type="ARBA" id="ARBA00022741"/>
    </source>
</evidence>
<feature type="domain" description="Poly(A) polymerase RNA-binding" evidence="15">
    <location>
        <begin position="924"/>
        <end position="981"/>
    </location>
</feature>
<evidence type="ECO:0000259" key="16">
    <source>
        <dbReference type="Pfam" id="PF04928"/>
    </source>
</evidence>
<evidence type="ECO:0000259" key="15">
    <source>
        <dbReference type="Pfam" id="PF04926"/>
    </source>
</evidence>
<evidence type="ECO:0000256" key="10">
    <source>
        <dbReference type="ARBA" id="ARBA00022840"/>
    </source>
</evidence>
<dbReference type="Gene3D" id="3.30.460.10">
    <property type="entry name" value="Beta Polymerase, domain 2"/>
    <property type="match status" value="2"/>
</dbReference>
<dbReference type="InterPro" id="IPR007012">
    <property type="entry name" value="PolA_pol_cen_dom"/>
</dbReference>
<evidence type="ECO:0000256" key="12">
    <source>
        <dbReference type="ARBA" id="ARBA00023242"/>
    </source>
</evidence>
<dbReference type="SUPFAM" id="SSF81301">
    <property type="entry name" value="Nucleotidyltransferase"/>
    <property type="match status" value="2"/>
</dbReference>
<dbReference type="Gene3D" id="1.10.1410.10">
    <property type="match status" value="2"/>
</dbReference>
<dbReference type="InterPro" id="IPR043519">
    <property type="entry name" value="NT_sf"/>
</dbReference>
<evidence type="ECO:0000256" key="13">
    <source>
        <dbReference type="ARBA" id="ARBA00048830"/>
    </source>
</evidence>
<dbReference type="GO" id="GO:0046872">
    <property type="term" value="F:metal ion binding"/>
    <property type="evidence" value="ECO:0007669"/>
    <property type="project" value="UniProtKB-KW"/>
</dbReference>
<keyword evidence="14" id="KW-0732">Signal</keyword>
<dbReference type="FunFam" id="1.10.1410.10:FF:000001">
    <property type="entry name" value="Putative poly(A) polymerase gamma"/>
    <property type="match status" value="2"/>
</dbReference>
<evidence type="ECO:0000256" key="7">
    <source>
        <dbReference type="ARBA" id="ARBA00022679"/>
    </source>
</evidence>
<evidence type="ECO:0000256" key="8">
    <source>
        <dbReference type="ARBA" id="ARBA00022723"/>
    </source>
</evidence>
<name>A0ABD0V7J9_DENTH</name>
<evidence type="ECO:0000259" key="17">
    <source>
        <dbReference type="Pfam" id="PF20750"/>
    </source>
</evidence>
<evidence type="ECO:0000256" key="2">
    <source>
        <dbReference type="ARBA" id="ARBA00001946"/>
    </source>
</evidence>
<dbReference type="FunFam" id="3.30.70.590:FF:000002">
    <property type="entry name" value="Nuclear poly(A) polymerase 4"/>
    <property type="match status" value="2"/>
</dbReference>
<comment type="subcellular location">
    <subcellularLocation>
        <location evidence="3">Nucleus</location>
    </subcellularLocation>
</comment>
<dbReference type="InterPro" id="IPR048840">
    <property type="entry name" value="PolA_pol_NTPase"/>
</dbReference>
<comment type="cofactor">
    <cofactor evidence="1">
        <name>Mn(2+)</name>
        <dbReference type="ChEBI" id="CHEBI:29035"/>
    </cofactor>
</comment>
<evidence type="ECO:0000313" key="18">
    <source>
        <dbReference type="EMBL" id="KAL0920995.1"/>
    </source>
</evidence>
<dbReference type="EMBL" id="JANQDX010000007">
    <property type="protein sequence ID" value="KAL0920995.1"/>
    <property type="molecule type" value="Genomic_DNA"/>
</dbReference>
<keyword evidence="19" id="KW-1185">Reference proteome</keyword>
<evidence type="ECO:0000256" key="4">
    <source>
        <dbReference type="ARBA" id="ARBA00010912"/>
    </source>
</evidence>
<dbReference type="FunFam" id="3.30.460.10:FF:000002">
    <property type="entry name" value="Poly(A) polymerase alpha, putative"/>
    <property type="match status" value="2"/>
</dbReference>
<feature type="chain" id="PRO_5044782632" description="polynucleotide adenylyltransferase" evidence="14">
    <location>
        <begin position="16"/>
        <end position="1164"/>
    </location>
</feature>
<comment type="cofactor">
    <cofactor evidence="2">
        <name>Mg(2+)</name>
        <dbReference type="ChEBI" id="CHEBI:18420"/>
    </cofactor>
</comment>
<dbReference type="EC" id="2.7.7.19" evidence="5"/>
<organism evidence="18 19">
    <name type="scientific">Dendrobium thyrsiflorum</name>
    <name type="common">Pinecone-like raceme dendrobium</name>
    <name type="synonym">Orchid</name>
    <dbReference type="NCBI Taxonomy" id="117978"/>
    <lineage>
        <taxon>Eukaryota</taxon>
        <taxon>Viridiplantae</taxon>
        <taxon>Streptophyta</taxon>
        <taxon>Embryophyta</taxon>
        <taxon>Tracheophyta</taxon>
        <taxon>Spermatophyta</taxon>
        <taxon>Magnoliopsida</taxon>
        <taxon>Liliopsida</taxon>
        <taxon>Asparagales</taxon>
        <taxon>Orchidaceae</taxon>
        <taxon>Epidendroideae</taxon>
        <taxon>Malaxideae</taxon>
        <taxon>Dendrobiinae</taxon>
        <taxon>Dendrobium</taxon>
    </lineage>
</organism>
<keyword evidence="6" id="KW-0507">mRNA processing</keyword>
<evidence type="ECO:0000256" key="11">
    <source>
        <dbReference type="ARBA" id="ARBA00022842"/>
    </source>
</evidence>
<gene>
    <name evidence="18" type="ORF">M5K25_008018</name>
</gene>
<dbReference type="GO" id="GO:0006397">
    <property type="term" value="P:mRNA processing"/>
    <property type="evidence" value="ECO:0007669"/>
    <property type="project" value="UniProtKB-KW"/>
</dbReference>
<keyword evidence="10" id="KW-0067">ATP-binding</keyword>
<dbReference type="SUPFAM" id="SSF81631">
    <property type="entry name" value="PAP/OAS1 substrate-binding domain"/>
    <property type="match status" value="2"/>
</dbReference>
<dbReference type="PANTHER" id="PTHR10682:SF22">
    <property type="entry name" value="POLYNUCLEOTIDE ADENYLYLTRANSFERASE"/>
    <property type="match status" value="1"/>
</dbReference>
<dbReference type="InterPro" id="IPR007010">
    <property type="entry name" value="PolA_pol_RNA-bd_dom"/>
</dbReference>
<dbReference type="Pfam" id="PF20750">
    <property type="entry name" value="PAP_NTPase"/>
    <property type="match status" value="2"/>
</dbReference>
<keyword evidence="8" id="KW-0479">Metal-binding</keyword>
<keyword evidence="11" id="KW-0460">Magnesium</keyword>
<dbReference type="Pfam" id="PF04928">
    <property type="entry name" value="PAP_central"/>
    <property type="match status" value="2"/>
</dbReference>
<dbReference type="GO" id="GO:1990817">
    <property type="term" value="F:poly(A) RNA polymerase activity"/>
    <property type="evidence" value="ECO:0007669"/>
    <property type="project" value="UniProtKB-EC"/>
</dbReference>
<feature type="domain" description="Poly(A) polymerase RNA-binding" evidence="15">
    <location>
        <begin position="329"/>
        <end position="386"/>
    </location>
</feature>
<evidence type="ECO:0000313" key="19">
    <source>
        <dbReference type="Proteomes" id="UP001552299"/>
    </source>
</evidence>
<dbReference type="GO" id="GO:0005524">
    <property type="term" value="F:ATP binding"/>
    <property type="evidence" value="ECO:0007669"/>
    <property type="project" value="UniProtKB-KW"/>
</dbReference>
<dbReference type="SUPFAM" id="SSF55003">
    <property type="entry name" value="PAP/Archaeal CCA-adding enzyme, C-terminal domain"/>
    <property type="match status" value="2"/>
</dbReference>
<dbReference type="Pfam" id="PF04926">
    <property type="entry name" value="PAP_RNA-bind"/>
    <property type="match status" value="2"/>
</dbReference>
<dbReference type="Proteomes" id="UP001552299">
    <property type="component" value="Unassembled WGS sequence"/>
</dbReference>
<evidence type="ECO:0000256" key="6">
    <source>
        <dbReference type="ARBA" id="ARBA00022664"/>
    </source>
</evidence>
<reference evidence="18 19" key="1">
    <citation type="journal article" date="2024" name="Plant Biotechnol. J.">
        <title>Dendrobium thyrsiflorum genome and its molecular insights into genes involved in important horticultural traits.</title>
        <authorList>
            <person name="Chen B."/>
            <person name="Wang J.Y."/>
            <person name="Zheng P.J."/>
            <person name="Li K.L."/>
            <person name="Liang Y.M."/>
            <person name="Chen X.F."/>
            <person name="Zhang C."/>
            <person name="Zhao X."/>
            <person name="He X."/>
            <person name="Zhang G.Q."/>
            <person name="Liu Z.J."/>
            <person name="Xu Q."/>
        </authorList>
    </citation>
    <scope>NUCLEOTIDE SEQUENCE [LARGE SCALE GENOMIC DNA]</scope>
    <source>
        <strain evidence="18">GZMU011</strain>
    </source>
</reference>
<keyword evidence="9" id="KW-0547">Nucleotide-binding</keyword>
<accession>A0ABD0V7J9</accession>
<protein>
    <recommendedName>
        <fullName evidence="5">polynucleotide adenylyltransferase</fullName>
        <ecNumber evidence="5">2.7.7.19</ecNumber>
    </recommendedName>
</protein>
<evidence type="ECO:0000256" key="14">
    <source>
        <dbReference type="SAM" id="SignalP"/>
    </source>
</evidence>
<proteinExistence type="inferred from homology"/>
<sequence>MMFLMKFLAMAGIYGSKEDDMRREEVTRQLNQIVKNWVKQLTYQRGYNDQMVEQANAIIFTIGSQQLGVHGPGADIDSLCVGPSYVNREEDFFIILHDILAEREEVSELQPIPNAHVPVMKFKFNGISVDLLYASISVLVVPEDLNISNGSVLYNVDEPTVRSLNGCRVADQILGLVPNVENFRITLRCIKLWAKTRGVYSNVIGFLGGISWALLVARVCQLFPNASPSMLVTRFFRVYSQWRWPNPVMLCSIVDDKLGFTVWDPCKNHNDRTHQMPIITPTYPSMNSSYNVSNSTLRVMNEQFQFGNKICEEIDLKKANWSALFEPYQFFESYKNFLKVDIIAMDADDLRIWKGWVESRLRLMTLKIERDTYGMLQCHPYPTEYIDSSWRCPNCLFFLGLRRKQGVKVEEGQQFDLRATIEEFKHCVNMFMPWRPGMEIYISHVLRKQIPSFVFPKGYRQPQPSQPSTSQILEKGFNGKECSGGSLERKLKRKMAFEGSSSSYLSSACSESKVKRKIFFEEDSMQSSVESYASIMPNMSSVMECSVDGSNVSQISNQQGMAKPISNAGPNQADLRRDVELKKVRSFFLIFVLRLSICSSNATSNMTFLMKFLAKAGLYGSKEDEMRREEVTRQLNQIVKNWVKQLTYQRGYNDRMVEQANAIIFTIGSQQLGVHGPGADIDTLCVGPSYVNREEDFFIILHDILTEREEVSELQPIPNAHVPVMKFKFNGISVDLLYASISVLVVPEDLDISNGSVFYNVDEPTVRSLNGYRIVDQILGLVPNVELWAKTRGVYSNVIGFLGGISWALLVARVCQLFPNASPSMLVTRFFRVYSQWCWPNPVMLCSIVDDKLGFTVWDPCKNHNDRTHQMPIITPTYPSMNSSYNVSKSTLRVMNEQFQFGNKICEEIDLKKANWSALFEPYQFFESYKNFLKVDIIAMDADDLRIWKGWVESRLRLMTLKIERDTYGMLQCHPYPTEYIDSSWRCPNCLFFLGLRRNQGVKVEEGQQFDLRATIEEFKHCVNMFMPWRPGMEIYISHVLRKQIPSFVFPKGYRQPRPSQPSTSQIFEKGFSGKECSGGSLERRLKRKMAFEGSSSSDLSSACSESKVKRKIFFEENSMQSSVESYASIIPNMPSVSSSFGPYGECSKRELDNKKDYMQSNPG</sequence>
<evidence type="ECO:0000256" key="3">
    <source>
        <dbReference type="ARBA" id="ARBA00004123"/>
    </source>
</evidence>
<evidence type="ECO:0000256" key="1">
    <source>
        <dbReference type="ARBA" id="ARBA00001936"/>
    </source>
</evidence>